<keyword evidence="3" id="KW-1185">Reference proteome</keyword>
<dbReference type="OrthoDB" id="508035at2"/>
<dbReference type="Pfam" id="PF13417">
    <property type="entry name" value="GST_N_3"/>
    <property type="match status" value="1"/>
</dbReference>
<accession>A0A5P9NIH0</accession>
<dbReference type="Proteomes" id="UP000326287">
    <property type="component" value="Chromosome"/>
</dbReference>
<dbReference type="Pfam" id="PF13410">
    <property type="entry name" value="GST_C_2"/>
    <property type="match status" value="1"/>
</dbReference>
<dbReference type="InterPro" id="IPR036282">
    <property type="entry name" value="Glutathione-S-Trfase_C_sf"/>
</dbReference>
<dbReference type="Gene3D" id="1.20.1050.10">
    <property type="match status" value="2"/>
</dbReference>
<keyword evidence="2" id="KW-0808">Transferase</keyword>
<dbReference type="SUPFAM" id="SSF52833">
    <property type="entry name" value="Thioredoxin-like"/>
    <property type="match status" value="1"/>
</dbReference>
<dbReference type="EMBL" id="CP036422">
    <property type="protein sequence ID" value="QFU75582.1"/>
    <property type="molecule type" value="Genomic_DNA"/>
</dbReference>
<dbReference type="InterPro" id="IPR004045">
    <property type="entry name" value="Glutathione_S-Trfase_N"/>
</dbReference>
<feature type="domain" description="GST N-terminal" evidence="1">
    <location>
        <begin position="14"/>
        <end position="88"/>
    </location>
</feature>
<reference evidence="2 3" key="1">
    <citation type="submission" date="2019-02" db="EMBL/GenBank/DDBJ databases">
        <authorList>
            <person name="Li S.-H."/>
        </authorList>
    </citation>
    <scope>NUCLEOTIDE SEQUENCE [LARGE SCALE GENOMIC DNA]</scope>
    <source>
        <strain evidence="2 3">IMCC14385</strain>
    </source>
</reference>
<gene>
    <name evidence="2" type="ORF">EY643_07930</name>
</gene>
<dbReference type="KEGG" id="halc:EY643_07930"/>
<protein>
    <submittedName>
        <fullName evidence="2">Glutathione S-transferase</fullName>
    </submittedName>
</protein>
<dbReference type="CDD" id="cd00299">
    <property type="entry name" value="GST_C_family"/>
    <property type="match status" value="1"/>
</dbReference>
<evidence type="ECO:0000313" key="3">
    <source>
        <dbReference type="Proteomes" id="UP000326287"/>
    </source>
</evidence>
<dbReference type="AlphaFoldDB" id="A0A5P9NIH0"/>
<evidence type="ECO:0000259" key="1">
    <source>
        <dbReference type="Pfam" id="PF13417"/>
    </source>
</evidence>
<organism evidence="2 3">
    <name type="scientific">Halioglobus maricola</name>
    <dbReference type="NCBI Taxonomy" id="2601894"/>
    <lineage>
        <taxon>Bacteria</taxon>
        <taxon>Pseudomonadati</taxon>
        <taxon>Pseudomonadota</taxon>
        <taxon>Gammaproteobacteria</taxon>
        <taxon>Cellvibrionales</taxon>
        <taxon>Halieaceae</taxon>
        <taxon>Halioglobus</taxon>
    </lineage>
</organism>
<dbReference type="Gene3D" id="3.40.30.10">
    <property type="entry name" value="Glutaredoxin"/>
    <property type="match status" value="1"/>
</dbReference>
<proteinExistence type="predicted"/>
<sequence>MRASSRTPKIMLKLYGSNISYFTGKMENYFRLREMPYELQSMCYPQDGKLLEREVGVSQMPAVQLDDGRWLTDSTKMIEWFEAQQDTPGVLPADPVQAFLCLLLEDWADEWWWRPAMHYRWHYAEGARFASYHLADEVLGGMQGPQWLKALVLRRRQRGGYTTGDGITAENVAAIEADVANLLGHLQGIFSARPFLLGDRPSLADVGFSGPFFRHFALDPVPLELIRQRAPAVLEWVARLWNTRLADCQGQWLEGVPEDFGPLLDMIGRSYLPYLCANVDAVNEGKTRFDAEIDGVVFKQARYSHYRVWCLQQLRDHFNAMPTGAQTSVQLLLERHGCWEPLWRKQELPLLPGQESELPFRAQTKMVGVNE</sequence>
<name>A0A5P9NIH0_9GAMM</name>
<dbReference type="InterPro" id="IPR036249">
    <property type="entry name" value="Thioredoxin-like_sf"/>
</dbReference>
<evidence type="ECO:0000313" key="2">
    <source>
        <dbReference type="EMBL" id="QFU75582.1"/>
    </source>
</evidence>
<dbReference type="GO" id="GO:0016740">
    <property type="term" value="F:transferase activity"/>
    <property type="evidence" value="ECO:0007669"/>
    <property type="project" value="UniProtKB-KW"/>
</dbReference>
<dbReference type="SUPFAM" id="SSF47616">
    <property type="entry name" value="GST C-terminal domain-like"/>
    <property type="match status" value="1"/>
</dbReference>